<evidence type="ECO:0000256" key="3">
    <source>
        <dbReference type="ARBA" id="ARBA00022723"/>
    </source>
</evidence>
<dbReference type="PROSITE" id="PS00126">
    <property type="entry name" value="PDEASE_I_1"/>
    <property type="match status" value="1"/>
</dbReference>
<feature type="compositionally biased region" description="Basic residues" evidence="9">
    <location>
        <begin position="905"/>
        <end position="914"/>
    </location>
</feature>
<dbReference type="EMBL" id="CAJOBZ010000001">
    <property type="protein sequence ID" value="CAF4743878.1"/>
    <property type="molecule type" value="Genomic_DNA"/>
</dbReference>
<dbReference type="SMART" id="SM00471">
    <property type="entry name" value="HDc"/>
    <property type="match status" value="1"/>
</dbReference>
<feature type="binding site" evidence="7">
    <location>
        <position position="600"/>
    </location>
    <ligand>
        <name>Zn(2+)</name>
        <dbReference type="ChEBI" id="CHEBI:29105"/>
        <label>1</label>
    </ligand>
</feature>
<evidence type="ECO:0000256" key="7">
    <source>
        <dbReference type="PIRSR" id="PIRSR623088-3"/>
    </source>
</evidence>
<dbReference type="InterPro" id="IPR003607">
    <property type="entry name" value="HD/PDEase_dom"/>
</dbReference>
<feature type="binding site" evidence="7">
    <location>
        <position position="713"/>
    </location>
    <ligand>
        <name>Zn(2+)</name>
        <dbReference type="ChEBI" id="CHEBI:29105"/>
        <label>1</label>
    </ligand>
</feature>
<evidence type="ECO:0000256" key="8">
    <source>
        <dbReference type="RuleBase" id="RU363067"/>
    </source>
</evidence>
<dbReference type="SUPFAM" id="SSF109604">
    <property type="entry name" value="HD-domain/PDEase-like"/>
    <property type="match status" value="1"/>
</dbReference>
<evidence type="ECO:0000256" key="5">
    <source>
        <dbReference type="PIRSR" id="PIRSR623088-1"/>
    </source>
</evidence>
<feature type="binding site" evidence="7">
    <location>
        <position position="600"/>
    </location>
    <ligand>
        <name>Zn(2+)</name>
        <dbReference type="ChEBI" id="CHEBI:29105"/>
        <label>2</label>
    </ligand>
</feature>
<feature type="active site" description="Proton donor" evidence="5">
    <location>
        <position position="560"/>
    </location>
</feature>
<organism evidence="11 12">
    <name type="scientific">Pieris macdunnoughi</name>
    <dbReference type="NCBI Taxonomy" id="345717"/>
    <lineage>
        <taxon>Eukaryota</taxon>
        <taxon>Metazoa</taxon>
        <taxon>Ecdysozoa</taxon>
        <taxon>Arthropoda</taxon>
        <taxon>Hexapoda</taxon>
        <taxon>Insecta</taxon>
        <taxon>Pterygota</taxon>
        <taxon>Neoptera</taxon>
        <taxon>Endopterygota</taxon>
        <taxon>Lepidoptera</taxon>
        <taxon>Glossata</taxon>
        <taxon>Ditrysia</taxon>
        <taxon>Papilionoidea</taxon>
        <taxon>Pieridae</taxon>
        <taxon>Pierinae</taxon>
        <taxon>Pieris</taxon>
    </lineage>
</organism>
<dbReference type="InterPro" id="IPR003018">
    <property type="entry name" value="GAF"/>
</dbReference>
<accession>A0A821L1I0</accession>
<dbReference type="EC" id="3.1.4.-" evidence="8"/>
<dbReference type="Gene3D" id="1.10.1300.10">
    <property type="entry name" value="3'5'-cyclic nucleotide phosphodiesterase, catalytic domain"/>
    <property type="match status" value="1"/>
</dbReference>
<comment type="cofactor">
    <cofactor evidence="8">
        <name>a divalent metal cation</name>
        <dbReference type="ChEBI" id="CHEBI:60240"/>
    </cofactor>
    <text evidence="8">Binds 2 divalent metal cations per subunit. Site 1 may preferentially bind zinc ions, while site 2 has a preference for magnesium and/or manganese ions.</text>
</comment>
<dbReference type="Pfam" id="PF01590">
    <property type="entry name" value="GAF"/>
    <property type="match status" value="1"/>
</dbReference>
<feature type="binding site" evidence="7">
    <location>
        <position position="564"/>
    </location>
    <ligand>
        <name>Zn(2+)</name>
        <dbReference type="ChEBI" id="CHEBI:29105"/>
        <label>1</label>
    </ligand>
</feature>
<keyword evidence="2" id="KW-0140">cGMP</keyword>
<name>A0A821L1I0_9NEOP</name>
<dbReference type="GO" id="GO:0046872">
    <property type="term" value="F:metal ion binding"/>
    <property type="evidence" value="ECO:0007669"/>
    <property type="project" value="UniProtKB-KW"/>
</dbReference>
<evidence type="ECO:0000313" key="12">
    <source>
        <dbReference type="Proteomes" id="UP000663880"/>
    </source>
</evidence>
<keyword evidence="12" id="KW-1185">Reference proteome</keyword>
<keyword evidence="3 7" id="KW-0479">Metal-binding</keyword>
<feature type="binding site" evidence="7">
    <location>
        <position position="599"/>
    </location>
    <ligand>
        <name>Zn(2+)</name>
        <dbReference type="ChEBI" id="CHEBI:29105"/>
        <label>1</label>
    </ligand>
</feature>
<dbReference type="InterPro" id="IPR023174">
    <property type="entry name" value="PDEase_CS"/>
</dbReference>
<dbReference type="InterPro" id="IPR036971">
    <property type="entry name" value="PDEase_catalytic_dom_sf"/>
</dbReference>
<feature type="binding site" evidence="6">
    <location>
        <position position="713"/>
    </location>
    <ligand>
        <name>AMP</name>
        <dbReference type="ChEBI" id="CHEBI:456215"/>
    </ligand>
</feature>
<feature type="binding site" evidence="6">
    <location>
        <position position="765"/>
    </location>
    <ligand>
        <name>AMP</name>
        <dbReference type="ChEBI" id="CHEBI:456215"/>
    </ligand>
</feature>
<evidence type="ECO:0000256" key="6">
    <source>
        <dbReference type="PIRSR" id="PIRSR623088-2"/>
    </source>
</evidence>
<evidence type="ECO:0000256" key="1">
    <source>
        <dbReference type="ARBA" id="ARBA00007648"/>
    </source>
</evidence>
<dbReference type="GO" id="GO:0004114">
    <property type="term" value="F:3',5'-cyclic-nucleotide phosphodiesterase activity"/>
    <property type="evidence" value="ECO:0007669"/>
    <property type="project" value="InterPro"/>
</dbReference>
<dbReference type="InterPro" id="IPR029016">
    <property type="entry name" value="GAF-like_dom_sf"/>
</dbReference>
<dbReference type="SUPFAM" id="SSF55781">
    <property type="entry name" value="GAF domain-like"/>
    <property type="match status" value="2"/>
</dbReference>
<sequence length="914" mass="105618">MSSNLMPGNKGTSTDEAMRKNARPLHLPAIAKNGDIDKPFNEWPTSTVNKTSMKHGTFEDDQKLPPVRPQRGIKARINYRKRKVSTVTIKDYFDNNRKNLEKYIMEFVTVEELQQWLIRKTICNNMCPNDENNEVGNKEKFLNTIKSFDNVKDEESAIKEIAISVGTALSAGAFGVYKLFPDDPAVVQYYVIDNQNTLLQTEAEYTENVLEVAKTGAILRLSTDMDRSLTNTKLKHVMYQPILNESGQTTYIVELWRSDAFDEAEEKLCSNFITWNSLALHYCNLYWAKNQEYDMYGFLLESVKSIFEDIESLDHVMKRVLEFVQKLVKADRASLFLVDNKKSELVPPLFDIEYEPCHLRANGKFQEIRVPLKRGIAGHVALTGKNLNIADAYSDPRFNSEVDELTGYKTKNILCMPIKVQGNVMGVVQMINKRNNATFDQKDEMAFERFSTFFGLALQHAKLYHDILKQKLKYEVALEVLSYHNTCKDREVHEINKDIETFNINMDNFYLDPYMFDEIQKCKAAITMFHDLFDLSNFNRLSVIRFILTVKINYRNVPYHNFDHGWSVAHAMYVMLKNDNENRFDSKMRQALFVASLCHDLDHRGYTNKYLNETASPLATMYTTSPLEHHHFNITVKILHQSGHDIFSHMAHEEYRDILKDIEHCILATDLAAFFPNMKKMKSILEVDKVQLFNWQDPKNCKLAMAISMTAADLSASTKPWDIQIKTVQVIFEEFYEQGDKERAAGKTPMPMMDRYKPEEQATSQVGFLEQICVPCYEILRQILPNTKPMYEMVGKNLETWRSIKTNKNLSNVKDNRALNDDLQTSAAQNDLEQKSNVINEIKVPNDRSYNGTLIESKINNTLRKIDSFEDLNDKIKFKDKVGKIIKLLPMESSTDDEGVVTPTHSRHTTQKPY</sequence>
<dbReference type="PROSITE" id="PS51845">
    <property type="entry name" value="PDEASE_I_2"/>
    <property type="match status" value="1"/>
</dbReference>
<reference evidence="11" key="1">
    <citation type="submission" date="2021-02" db="EMBL/GenBank/DDBJ databases">
        <authorList>
            <person name="Steward A R."/>
        </authorList>
    </citation>
    <scope>NUCLEOTIDE SEQUENCE</scope>
</reference>
<dbReference type="CDD" id="cd00077">
    <property type="entry name" value="HDc"/>
    <property type="match status" value="1"/>
</dbReference>
<comment type="caution">
    <text evidence="11">The sequence shown here is derived from an EMBL/GenBank/DDBJ whole genome shotgun (WGS) entry which is preliminary data.</text>
</comment>
<proteinExistence type="inferred from homology"/>
<dbReference type="PANTHER" id="PTHR11347">
    <property type="entry name" value="CYCLIC NUCLEOTIDE PHOSPHODIESTERASE"/>
    <property type="match status" value="1"/>
</dbReference>
<dbReference type="InterPro" id="IPR023088">
    <property type="entry name" value="PDEase"/>
</dbReference>
<dbReference type="FunFam" id="1.10.1300.10:FF:000003">
    <property type="entry name" value="Phosphodiesterase"/>
    <property type="match status" value="1"/>
</dbReference>
<dbReference type="PRINTS" id="PR00387">
    <property type="entry name" value="PDIESTERASE1"/>
</dbReference>
<dbReference type="InterPro" id="IPR002073">
    <property type="entry name" value="PDEase_catalytic_dom"/>
</dbReference>
<keyword evidence="4 8" id="KW-0378">Hydrolase</keyword>
<dbReference type="Gene3D" id="3.30.450.40">
    <property type="match status" value="1"/>
</dbReference>
<gene>
    <name evidence="11" type="ORF">PMACD_LOCUS212</name>
</gene>
<feature type="binding site" evidence="6">
    <location>
        <position position="600"/>
    </location>
    <ligand>
        <name>AMP</name>
        <dbReference type="ChEBI" id="CHEBI:456215"/>
    </ligand>
</feature>
<dbReference type="FunFam" id="3.30.450.40:FF:000005">
    <property type="entry name" value="Phosphodiesterase"/>
    <property type="match status" value="1"/>
</dbReference>
<evidence type="ECO:0000313" key="11">
    <source>
        <dbReference type="EMBL" id="CAF4743878.1"/>
    </source>
</evidence>
<feature type="region of interest" description="Disordered" evidence="9">
    <location>
        <begin position="893"/>
        <end position="914"/>
    </location>
</feature>
<feature type="binding site" evidence="6">
    <location>
        <begin position="560"/>
        <end position="564"/>
    </location>
    <ligand>
        <name>AMP</name>
        <dbReference type="ChEBI" id="CHEBI:456215"/>
    </ligand>
</feature>
<evidence type="ECO:0000259" key="10">
    <source>
        <dbReference type="PROSITE" id="PS51845"/>
    </source>
</evidence>
<dbReference type="GO" id="GO:0007165">
    <property type="term" value="P:signal transduction"/>
    <property type="evidence" value="ECO:0007669"/>
    <property type="project" value="InterPro"/>
</dbReference>
<dbReference type="Pfam" id="PF00233">
    <property type="entry name" value="PDEase_I"/>
    <property type="match status" value="1"/>
</dbReference>
<evidence type="ECO:0000256" key="4">
    <source>
        <dbReference type="ARBA" id="ARBA00022801"/>
    </source>
</evidence>
<dbReference type="SMART" id="SM00065">
    <property type="entry name" value="GAF"/>
    <property type="match status" value="1"/>
</dbReference>
<evidence type="ECO:0000256" key="9">
    <source>
        <dbReference type="SAM" id="MobiDB-lite"/>
    </source>
</evidence>
<dbReference type="OrthoDB" id="295473at2759"/>
<dbReference type="Proteomes" id="UP000663880">
    <property type="component" value="Unassembled WGS sequence"/>
</dbReference>
<protein>
    <recommendedName>
        <fullName evidence="8">Phosphodiesterase</fullName>
        <ecNumber evidence="8">3.1.4.-</ecNumber>
    </recommendedName>
</protein>
<feature type="domain" description="PDEase" evidence="10">
    <location>
        <begin position="488"/>
        <end position="808"/>
    </location>
</feature>
<dbReference type="AlphaFoldDB" id="A0A821L1I0"/>
<evidence type="ECO:0000256" key="2">
    <source>
        <dbReference type="ARBA" id="ARBA00022535"/>
    </source>
</evidence>
<comment type="similarity">
    <text evidence="1 8">Belongs to the cyclic nucleotide phosphodiesterase family.</text>
</comment>